<dbReference type="EMBL" id="PITJ01001782">
    <property type="protein sequence ID" value="TBT98376.1"/>
    <property type="molecule type" value="Genomic_DNA"/>
</dbReference>
<gene>
    <name evidence="2" type="ORF">CWI37_1782p0010</name>
</gene>
<proteinExistence type="predicted"/>
<evidence type="ECO:0000256" key="1">
    <source>
        <dbReference type="SAM" id="MobiDB-lite"/>
    </source>
</evidence>
<sequence>MRAEMHEKPTSLLKQASREENGAKNLKTKNKAPFISKEEPTININKELKLEEETTLVKRVEENA</sequence>
<comment type="caution">
    <text evidence="2">The sequence shown here is derived from an EMBL/GenBank/DDBJ whole genome shotgun (WGS) entry which is preliminary data.</text>
</comment>
<evidence type="ECO:0000313" key="2">
    <source>
        <dbReference type="EMBL" id="TBT98376.1"/>
    </source>
</evidence>
<reference evidence="2 3" key="1">
    <citation type="submission" date="2017-12" db="EMBL/GenBank/DDBJ databases">
        <authorList>
            <person name="Pombert J.-F."/>
            <person name="Haag K.L."/>
            <person name="Ebert D."/>
        </authorList>
    </citation>
    <scope>NUCLEOTIDE SEQUENCE [LARGE SCALE GENOMIC DNA]</scope>
    <source>
        <strain evidence="2">FI-OER-3-3</strain>
    </source>
</reference>
<organism evidence="2 3">
    <name type="scientific">Hamiltosporidium tvaerminnensis</name>
    <dbReference type="NCBI Taxonomy" id="1176355"/>
    <lineage>
        <taxon>Eukaryota</taxon>
        <taxon>Fungi</taxon>
        <taxon>Fungi incertae sedis</taxon>
        <taxon>Microsporidia</taxon>
        <taxon>Dubosqiidae</taxon>
        <taxon>Hamiltosporidium</taxon>
    </lineage>
</organism>
<name>A0A4Q9KUC5_9MICR</name>
<dbReference type="Proteomes" id="UP000292362">
    <property type="component" value="Unassembled WGS sequence"/>
</dbReference>
<protein>
    <submittedName>
        <fullName evidence="2">Uncharacterized protein</fullName>
    </submittedName>
</protein>
<dbReference type="AlphaFoldDB" id="A0A4Q9KUC5"/>
<feature type="region of interest" description="Disordered" evidence="1">
    <location>
        <begin position="1"/>
        <end position="25"/>
    </location>
</feature>
<dbReference type="VEuPathDB" id="MicrosporidiaDB:CWI37_1782p0010"/>
<accession>A0A4Q9KUC5</accession>
<evidence type="ECO:0000313" key="3">
    <source>
        <dbReference type="Proteomes" id="UP000292362"/>
    </source>
</evidence>